<accession>A0ABQ3H0F7</accession>
<evidence type="ECO:0008006" key="3">
    <source>
        <dbReference type="Google" id="ProtNLM"/>
    </source>
</evidence>
<comment type="caution">
    <text evidence="1">The sequence shown here is derived from an EMBL/GenBank/DDBJ whole genome shotgun (WGS) entry which is preliminary data.</text>
</comment>
<dbReference type="RefSeq" id="WP_189459233.1">
    <property type="nucleotide sequence ID" value="NZ_BMYO01000003.1"/>
</dbReference>
<organism evidence="1 2">
    <name type="scientific">Jeongeupia chitinilytica</name>
    <dbReference type="NCBI Taxonomy" id="1041641"/>
    <lineage>
        <taxon>Bacteria</taxon>
        <taxon>Pseudomonadati</taxon>
        <taxon>Pseudomonadota</taxon>
        <taxon>Betaproteobacteria</taxon>
        <taxon>Neisseriales</taxon>
        <taxon>Chitinibacteraceae</taxon>
        <taxon>Jeongeupia</taxon>
    </lineage>
</organism>
<evidence type="ECO:0000313" key="2">
    <source>
        <dbReference type="Proteomes" id="UP000604737"/>
    </source>
</evidence>
<dbReference type="Proteomes" id="UP000604737">
    <property type="component" value="Unassembled WGS sequence"/>
</dbReference>
<reference evidence="2" key="1">
    <citation type="journal article" date="2019" name="Int. J. Syst. Evol. Microbiol.">
        <title>The Global Catalogue of Microorganisms (GCM) 10K type strain sequencing project: providing services to taxonomists for standard genome sequencing and annotation.</title>
        <authorList>
            <consortium name="The Broad Institute Genomics Platform"/>
            <consortium name="The Broad Institute Genome Sequencing Center for Infectious Disease"/>
            <person name="Wu L."/>
            <person name="Ma J."/>
        </authorList>
    </citation>
    <scope>NUCLEOTIDE SEQUENCE [LARGE SCALE GENOMIC DNA]</scope>
    <source>
        <strain evidence="2">KCTC 23701</strain>
    </source>
</reference>
<dbReference type="EMBL" id="BMYO01000003">
    <property type="protein sequence ID" value="GHD59796.1"/>
    <property type="molecule type" value="Genomic_DNA"/>
</dbReference>
<evidence type="ECO:0000313" key="1">
    <source>
        <dbReference type="EMBL" id="GHD59796.1"/>
    </source>
</evidence>
<proteinExistence type="predicted"/>
<gene>
    <name evidence="1" type="ORF">GCM10007350_11570</name>
</gene>
<sequence>MTANSKKTSAFGQAKRAPKRVGLSLSTVDRAEMEKLAEAHGYSHSSFVLSMYRRGLQRFKWDIDHAVVVRDMPSANSGAAHMAGA</sequence>
<protein>
    <recommendedName>
        <fullName evidence="3">Ribbon-helix-helix protein CopG domain-containing protein</fullName>
    </recommendedName>
</protein>
<keyword evidence="2" id="KW-1185">Reference proteome</keyword>
<name>A0ABQ3H0F7_9NEIS</name>